<feature type="compositionally biased region" description="Low complexity" evidence="1">
    <location>
        <begin position="68"/>
        <end position="79"/>
    </location>
</feature>
<dbReference type="AlphaFoldDB" id="A0A4Z2HAI9"/>
<gene>
    <name evidence="2" type="ORF">EYF80_028024</name>
</gene>
<keyword evidence="3" id="KW-1185">Reference proteome</keyword>
<dbReference type="Proteomes" id="UP000314294">
    <property type="component" value="Unassembled WGS sequence"/>
</dbReference>
<dbReference type="OrthoDB" id="8942424at2759"/>
<feature type="compositionally biased region" description="Basic and acidic residues" evidence="1">
    <location>
        <begin position="118"/>
        <end position="135"/>
    </location>
</feature>
<dbReference type="EMBL" id="SRLO01000308">
    <property type="protein sequence ID" value="TNN61802.1"/>
    <property type="molecule type" value="Genomic_DNA"/>
</dbReference>
<evidence type="ECO:0000313" key="2">
    <source>
        <dbReference type="EMBL" id="TNN61802.1"/>
    </source>
</evidence>
<feature type="compositionally biased region" description="Basic residues" evidence="1">
    <location>
        <begin position="80"/>
        <end position="92"/>
    </location>
</feature>
<name>A0A4Z2HAI9_9TELE</name>
<protein>
    <submittedName>
        <fullName evidence="2">Uncharacterized protein</fullName>
    </submittedName>
</protein>
<sequence>MIQPVGEHDDIMIQPVVDLLPDHGAPHAEEAPQVADAAAVEGVLVGAAVLQVGDAVAGHELPGGGVQGHQVQVGAQQQQHHQRQQQQHHQHGQQHAVGPQPRRPAGGGAQAGPGGTREALKPTRPDPTRPDRRYSPGDVQPPQQHQQLHRQVQQEPAVVPLAHAVLDPGAVVVVAPHAAPAPYRLPRDTREATWTDLKVNQAYDKTEPSKDVNHIYKTNIDGGDLYGPDDPGSKNPVAEEMQRKLNVESERLRIRLRQELSELRERLSSSPAQLAVALAGMRERLAPLTRQLQSSLSSGTRDLCGQLSLYLRGPETAEARSNPASSLNQGAAYRMSQSLERGAAKVSVLISDFHAQTVGEMERLKEVGADHWQRIILRLGQEVSALRTEAQMRTGSLQAELAALIGPGEAEVAEVTAAGAERFCQNAAAQSHFFQGRMERLFQGLEEELEVPGASSLAPVSSSSSLQEDFSEKLSALIRDIMHSVQ</sequence>
<organism evidence="2 3">
    <name type="scientific">Liparis tanakae</name>
    <name type="common">Tanaka's snailfish</name>
    <dbReference type="NCBI Taxonomy" id="230148"/>
    <lineage>
        <taxon>Eukaryota</taxon>
        <taxon>Metazoa</taxon>
        <taxon>Chordata</taxon>
        <taxon>Craniata</taxon>
        <taxon>Vertebrata</taxon>
        <taxon>Euteleostomi</taxon>
        <taxon>Actinopterygii</taxon>
        <taxon>Neopterygii</taxon>
        <taxon>Teleostei</taxon>
        <taxon>Neoteleostei</taxon>
        <taxon>Acanthomorphata</taxon>
        <taxon>Eupercaria</taxon>
        <taxon>Perciformes</taxon>
        <taxon>Cottioidei</taxon>
        <taxon>Cottales</taxon>
        <taxon>Liparidae</taxon>
        <taxon>Liparis</taxon>
    </lineage>
</organism>
<dbReference type="Gene3D" id="1.20.5.1230">
    <property type="entry name" value="Apolipoprotein A-I"/>
    <property type="match status" value="1"/>
</dbReference>
<evidence type="ECO:0000256" key="1">
    <source>
        <dbReference type="SAM" id="MobiDB-lite"/>
    </source>
</evidence>
<feature type="compositionally biased region" description="Low complexity" evidence="1">
    <location>
        <begin position="93"/>
        <end position="104"/>
    </location>
</feature>
<feature type="compositionally biased region" description="Gly residues" evidence="1">
    <location>
        <begin position="105"/>
        <end position="115"/>
    </location>
</feature>
<dbReference type="SUPFAM" id="SSF58113">
    <property type="entry name" value="Apolipoprotein A-I"/>
    <property type="match status" value="1"/>
</dbReference>
<proteinExistence type="predicted"/>
<accession>A0A4Z2HAI9</accession>
<feature type="compositionally biased region" description="Low complexity" evidence="1">
    <location>
        <begin position="140"/>
        <end position="154"/>
    </location>
</feature>
<reference evidence="2 3" key="1">
    <citation type="submission" date="2019-03" db="EMBL/GenBank/DDBJ databases">
        <title>First draft genome of Liparis tanakae, snailfish: a comprehensive survey of snailfish specific genes.</title>
        <authorList>
            <person name="Kim W."/>
            <person name="Song I."/>
            <person name="Jeong J.-H."/>
            <person name="Kim D."/>
            <person name="Kim S."/>
            <person name="Ryu S."/>
            <person name="Song J.Y."/>
            <person name="Lee S.K."/>
        </authorList>
    </citation>
    <scope>NUCLEOTIDE SEQUENCE [LARGE SCALE GENOMIC DNA]</scope>
    <source>
        <tissue evidence="2">Muscle</tissue>
    </source>
</reference>
<comment type="caution">
    <text evidence="2">The sequence shown here is derived from an EMBL/GenBank/DDBJ whole genome shotgun (WGS) entry which is preliminary data.</text>
</comment>
<evidence type="ECO:0000313" key="3">
    <source>
        <dbReference type="Proteomes" id="UP000314294"/>
    </source>
</evidence>
<feature type="region of interest" description="Disordered" evidence="1">
    <location>
        <begin position="60"/>
        <end position="154"/>
    </location>
</feature>